<accession>A0ABU9UB21</accession>
<sequence>MQNWVTNVLSVSGFSSDDEVFYFLKRTVIGSDKGKKGDDFSFEPLIEFPELTDGSKHKKGYLDVQYLNLNLICKDDTIRLVYRFLTSWNFFSLNWQIIVEDFAHLQFLHLALDSNEDKTTLCGYKEGRLLFEKVLERGIAEMYLADIERLPDSQYVAPLNYLQLSTLKKEQFMTMLQYMRAGVDANTARKLING</sequence>
<dbReference type="RefSeq" id="WP_420069150.1">
    <property type="nucleotide sequence ID" value="NZ_JBCHKQ010000002.1"/>
</dbReference>
<proteinExistence type="predicted"/>
<keyword evidence="2" id="KW-1185">Reference proteome</keyword>
<dbReference type="Proteomes" id="UP001466331">
    <property type="component" value="Unassembled WGS sequence"/>
</dbReference>
<protein>
    <submittedName>
        <fullName evidence="1">Uncharacterized protein</fullName>
    </submittedName>
</protein>
<comment type="caution">
    <text evidence="1">The sequence shown here is derived from an EMBL/GenBank/DDBJ whole genome shotgun (WGS) entry which is preliminary data.</text>
</comment>
<name>A0ABU9UB21_9SPIR</name>
<gene>
    <name evidence="1" type="ORF">WKV44_03990</name>
</gene>
<dbReference type="EMBL" id="JBCHKQ010000002">
    <property type="protein sequence ID" value="MEM5947699.1"/>
    <property type="molecule type" value="Genomic_DNA"/>
</dbReference>
<organism evidence="1 2">
    <name type="scientific">Rarispira pelagica</name>
    <dbReference type="NCBI Taxonomy" id="3141764"/>
    <lineage>
        <taxon>Bacteria</taxon>
        <taxon>Pseudomonadati</taxon>
        <taxon>Spirochaetota</taxon>
        <taxon>Spirochaetia</taxon>
        <taxon>Winmispirales</taxon>
        <taxon>Winmispiraceae</taxon>
        <taxon>Rarispira</taxon>
    </lineage>
</organism>
<reference evidence="1 2" key="1">
    <citation type="submission" date="2024-03" db="EMBL/GenBank/DDBJ databases">
        <title>Ignisphaera cupida sp. nov., a hyperthermophilic hydrolytic archaeon from a hot spring of Kamchatka, and proposal of Ignisphaeraceae fam. nov.</title>
        <authorList>
            <person name="Podosokorskaya O.A."/>
            <person name="Elcheninov A.G."/>
            <person name="Maltseva A.I."/>
            <person name="Zayulina K.S."/>
            <person name="Novikov A."/>
            <person name="Merkel A.Y."/>
        </authorList>
    </citation>
    <scope>NUCLEOTIDE SEQUENCE [LARGE SCALE GENOMIC DNA]</scope>
    <source>
        <strain evidence="1 2">38H-sp</strain>
    </source>
</reference>
<evidence type="ECO:0000313" key="2">
    <source>
        <dbReference type="Proteomes" id="UP001466331"/>
    </source>
</evidence>
<evidence type="ECO:0000313" key="1">
    <source>
        <dbReference type="EMBL" id="MEM5947699.1"/>
    </source>
</evidence>